<accession>A0A4R0GJE7</accession>
<protein>
    <submittedName>
        <fullName evidence="1">Helix-turn-helix domain-containing protein</fullName>
    </submittedName>
</protein>
<evidence type="ECO:0000313" key="2">
    <source>
        <dbReference type="Proteomes" id="UP000292274"/>
    </source>
</evidence>
<dbReference type="Proteomes" id="UP000292274">
    <property type="component" value="Unassembled WGS sequence"/>
</dbReference>
<sequence>MAKPKPVGPEDYALVRELHAQDLSRNEIARRIGRSGRTVSRIAAELELSFERGEQVKAATEARKIDARAKRAALANALLDDAERMRQQLWQPADYVDHGGKEYVRVDWTTPEPTFADKLKITQSLGIMVDRAVKLDEYDADPGIDAAKSMLGALAKGLGAAYDQLNQTDADGG</sequence>
<keyword evidence="2" id="KW-1185">Reference proteome</keyword>
<dbReference type="RefSeq" id="WP_131303617.1">
    <property type="nucleotide sequence ID" value="NZ_SJJR01000006.1"/>
</dbReference>
<organism evidence="1 2">
    <name type="scientific">Micromonospora zingiberis</name>
    <dbReference type="NCBI Taxonomy" id="2053011"/>
    <lineage>
        <taxon>Bacteria</taxon>
        <taxon>Bacillati</taxon>
        <taxon>Actinomycetota</taxon>
        <taxon>Actinomycetes</taxon>
        <taxon>Micromonosporales</taxon>
        <taxon>Micromonosporaceae</taxon>
        <taxon>Micromonospora</taxon>
    </lineage>
</organism>
<dbReference type="AlphaFoldDB" id="A0A4R0GJE7"/>
<gene>
    <name evidence="1" type="ORF">E0H26_11670</name>
</gene>
<reference evidence="1 2" key="1">
    <citation type="submission" date="2019-02" db="EMBL/GenBank/DDBJ databases">
        <title>Jishengella sp. nov., isolated from a root of Zingiber montanum.</title>
        <authorList>
            <person name="Kuncharoen N."/>
            <person name="Kudo T."/>
            <person name="Masahiro Y."/>
            <person name="Ohkuma M."/>
            <person name="Tanasupawat S."/>
        </authorList>
    </citation>
    <scope>NUCLEOTIDE SEQUENCE [LARGE SCALE GENOMIC DNA]</scope>
    <source>
        <strain evidence="1 2">PLAI 1-1</strain>
    </source>
</reference>
<proteinExistence type="predicted"/>
<dbReference type="EMBL" id="SJJR01000006">
    <property type="protein sequence ID" value="TCB97570.1"/>
    <property type="molecule type" value="Genomic_DNA"/>
</dbReference>
<comment type="caution">
    <text evidence="1">The sequence shown here is derived from an EMBL/GenBank/DDBJ whole genome shotgun (WGS) entry which is preliminary data.</text>
</comment>
<name>A0A4R0GJE7_9ACTN</name>
<evidence type="ECO:0000313" key="1">
    <source>
        <dbReference type="EMBL" id="TCB97570.1"/>
    </source>
</evidence>
<dbReference type="OrthoDB" id="4551805at2"/>